<protein>
    <submittedName>
        <fullName evidence="10">Endothelin-converting enzyme 1-like protein</fullName>
    </submittedName>
</protein>
<evidence type="ECO:0000256" key="4">
    <source>
        <dbReference type="ARBA" id="ARBA00022723"/>
    </source>
</evidence>
<evidence type="ECO:0000256" key="2">
    <source>
        <dbReference type="ARBA" id="ARBA00007357"/>
    </source>
</evidence>
<evidence type="ECO:0000259" key="8">
    <source>
        <dbReference type="Pfam" id="PF01431"/>
    </source>
</evidence>
<dbReference type="PANTHER" id="PTHR11733">
    <property type="entry name" value="ZINC METALLOPROTEASE FAMILY M13 NEPRILYSIN-RELATED"/>
    <property type="match status" value="1"/>
</dbReference>
<keyword evidence="7" id="KW-0482">Metalloprotease</keyword>
<sequence length="427" mass="49397">MDLNVDPCDDFYSFACGGWIKRNPRPRDKDQWQALDILRSRAKTRILANLEMRDADGIDGLKLLLRKIGGFPLIDKNWKDDKYDWQKAYIELASHYSEIRIFFYIDSTIDPTTNFTSKILKIRDESPDLGMDLVNSELSRHKKADIEKDFRFKAEESIVLLNGDLEKEEIATQVDEIIEFEIRLALAFDKNERWKHVSVSFKDLKKEVKIDLAKIIAKVFDKVNIKINETADVKIRNPEYFRKLSEILNIPKRKDFSPTVVNAFYSPWSNTIEVSSGILQPPIYYTNSPIVLNYGAIGVIIGHEITHGFDDTGALYDEQGRRTNWWANETREKYEEKVKCFVDQYSSYTEPKTGAKVNGSFTIGDNIADNGGLQQAFMAYKIYSALNVTERDRKLPGDMEQFSKEQLFFISYANVTYSKLLNFTPKK</sequence>
<keyword evidence="5" id="KW-0378">Hydrolase</keyword>
<dbReference type="InterPro" id="IPR042089">
    <property type="entry name" value="Peptidase_M13_dom_2"/>
</dbReference>
<keyword evidence="6" id="KW-0862">Zinc</keyword>
<dbReference type="PANTHER" id="PTHR11733:SF133">
    <property type="entry name" value="PHOSPHATE-REGULATING NEUTRAL ENDOPEPTIDASE PHEX"/>
    <property type="match status" value="1"/>
</dbReference>
<keyword evidence="11" id="KW-1185">Reference proteome</keyword>
<evidence type="ECO:0000256" key="7">
    <source>
        <dbReference type="ARBA" id="ARBA00023049"/>
    </source>
</evidence>
<name>A0A443RGN7_9ACAR</name>
<dbReference type="InterPro" id="IPR000718">
    <property type="entry name" value="Peptidase_M13"/>
</dbReference>
<gene>
    <name evidence="10" type="ORF">B4U79_11079</name>
</gene>
<dbReference type="Gene3D" id="3.40.390.10">
    <property type="entry name" value="Collagenase (Catalytic Domain)"/>
    <property type="match status" value="2"/>
</dbReference>
<evidence type="ECO:0000256" key="1">
    <source>
        <dbReference type="ARBA" id="ARBA00001947"/>
    </source>
</evidence>
<dbReference type="Pfam" id="PF01431">
    <property type="entry name" value="Peptidase_M13"/>
    <property type="match status" value="1"/>
</dbReference>
<dbReference type="GO" id="GO:0004222">
    <property type="term" value="F:metalloendopeptidase activity"/>
    <property type="evidence" value="ECO:0007669"/>
    <property type="project" value="InterPro"/>
</dbReference>
<organism evidence="10 11">
    <name type="scientific">Dinothrombium tinctorium</name>
    <dbReference type="NCBI Taxonomy" id="1965070"/>
    <lineage>
        <taxon>Eukaryota</taxon>
        <taxon>Metazoa</taxon>
        <taxon>Ecdysozoa</taxon>
        <taxon>Arthropoda</taxon>
        <taxon>Chelicerata</taxon>
        <taxon>Arachnida</taxon>
        <taxon>Acari</taxon>
        <taxon>Acariformes</taxon>
        <taxon>Trombidiformes</taxon>
        <taxon>Prostigmata</taxon>
        <taxon>Anystina</taxon>
        <taxon>Parasitengona</taxon>
        <taxon>Trombidioidea</taxon>
        <taxon>Trombidiidae</taxon>
        <taxon>Dinothrombium</taxon>
    </lineage>
</organism>
<accession>A0A443RGN7</accession>
<dbReference type="GO" id="GO:0016485">
    <property type="term" value="P:protein processing"/>
    <property type="evidence" value="ECO:0007669"/>
    <property type="project" value="TreeGrafter"/>
</dbReference>
<evidence type="ECO:0000313" key="10">
    <source>
        <dbReference type="EMBL" id="RWS14413.1"/>
    </source>
</evidence>
<keyword evidence="4" id="KW-0479">Metal-binding</keyword>
<dbReference type="InterPro" id="IPR024079">
    <property type="entry name" value="MetalloPept_cat_dom_sf"/>
</dbReference>
<dbReference type="OrthoDB" id="6475849at2759"/>
<comment type="cofactor">
    <cofactor evidence="1">
        <name>Zn(2+)</name>
        <dbReference type="ChEBI" id="CHEBI:29105"/>
    </cofactor>
</comment>
<dbReference type="AlphaFoldDB" id="A0A443RGN7"/>
<evidence type="ECO:0000256" key="5">
    <source>
        <dbReference type="ARBA" id="ARBA00022801"/>
    </source>
</evidence>
<dbReference type="GO" id="GO:0005886">
    <property type="term" value="C:plasma membrane"/>
    <property type="evidence" value="ECO:0007669"/>
    <property type="project" value="TreeGrafter"/>
</dbReference>
<evidence type="ECO:0000256" key="3">
    <source>
        <dbReference type="ARBA" id="ARBA00022670"/>
    </source>
</evidence>
<reference evidence="10 11" key="1">
    <citation type="journal article" date="2018" name="Gigascience">
        <title>Genomes of trombidid mites reveal novel predicted allergens and laterally-transferred genes associated with secondary metabolism.</title>
        <authorList>
            <person name="Dong X."/>
            <person name="Chaisiri K."/>
            <person name="Xia D."/>
            <person name="Armstrong S.D."/>
            <person name="Fang Y."/>
            <person name="Donnelly M.J."/>
            <person name="Kadowaki T."/>
            <person name="McGarry J.W."/>
            <person name="Darby A.C."/>
            <person name="Makepeace B.L."/>
        </authorList>
    </citation>
    <scope>NUCLEOTIDE SEQUENCE [LARGE SCALE GENOMIC DNA]</scope>
    <source>
        <strain evidence="10">UoL-WK</strain>
    </source>
</reference>
<dbReference type="Proteomes" id="UP000285301">
    <property type="component" value="Unassembled WGS sequence"/>
</dbReference>
<proteinExistence type="inferred from homology"/>
<dbReference type="CDD" id="cd08662">
    <property type="entry name" value="M13"/>
    <property type="match status" value="1"/>
</dbReference>
<dbReference type="GO" id="GO:0046872">
    <property type="term" value="F:metal ion binding"/>
    <property type="evidence" value="ECO:0007669"/>
    <property type="project" value="UniProtKB-KW"/>
</dbReference>
<dbReference type="InterPro" id="IPR018497">
    <property type="entry name" value="Peptidase_M13_C"/>
</dbReference>
<keyword evidence="3" id="KW-0645">Protease</keyword>
<evidence type="ECO:0000256" key="6">
    <source>
        <dbReference type="ARBA" id="ARBA00022833"/>
    </source>
</evidence>
<comment type="caution">
    <text evidence="10">The sequence shown here is derived from an EMBL/GenBank/DDBJ whole genome shotgun (WGS) entry which is preliminary data.</text>
</comment>
<evidence type="ECO:0000313" key="11">
    <source>
        <dbReference type="Proteomes" id="UP000285301"/>
    </source>
</evidence>
<evidence type="ECO:0000259" key="9">
    <source>
        <dbReference type="Pfam" id="PF05649"/>
    </source>
</evidence>
<dbReference type="InterPro" id="IPR008753">
    <property type="entry name" value="Peptidase_M13_N"/>
</dbReference>
<dbReference type="Pfam" id="PF05649">
    <property type="entry name" value="Peptidase_M13_N"/>
    <property type="match status" value="1"/>
</dbReference>
<dbReference type="SUPFAM" id="SSF55486">
    <property type="entry name" value="Metalloproteases ('zincins'), catalytic domain"/>
    <property type="match status" value="1"/>
</dbReference>
<dbReference type="EMBL" id="NCKU01000730">
    <property type="protein sequence ID" value="RWS14413.1"/>
    <property type="molecule type" value="Genomic_DNA"/>
</dbReference>
<dbReference type="PROSITE" id="PS51885">
    <property type="entry name" value="NEPRILYSIN"/>
    <property type="match status" value="1"/>
</dbReference>
<dbReference type="PRINTS" id="PR00786">
    <property type="entry name" value="NEPRILYSIN"/>
</dbReference>
<feature type="domain" description="Peptidase M13 N-terminal" evidence="9">
    <location>
        <begin position="49"/>
        <end position="252"/>
    </location>
</feature>
<dbReference type="Gene3D" id="1.10.1380.10">
    <property type="entry name" value="Neutral endopeptidase , domain2"/>
    <property type="match status" value="2"/>
</dbReference>
<comment type="similarity">
    <text evidence="2">Belongs to the peptidase M13 family.</text>
</comment>
<feature type="domain" description="Peptidase M13 C-terminal" evidence="8">
    <location>
        <begin position="262"/>
        <end position="416"/>
    </location>
</feature>